<dbReference type="OrthoDB" id="9791852at2"/>
<dbReference type="InterPro" id="IPR028994">
    <property type="entry name" value="Integrin_alpha_N"/>
</dbReference>
<name>A0A5C5X427_9PLAN</name>
<dbReference type="SMART" id="SM00710">
    <property type="entry name" value="PbH1"/>
    <property type="match status" value="7"/>
</dbReference>
<dbReference type="SUPFAM" id="SSF69318">
    <property type="entry name" value="Integrin alpha N-terminal domain"/>
    <property type="match status" value="1"/>
</dbReference>
<evidence type="ECO:0000313" key="7">
    <source>
        <dbReference type="Proteomes" id="UP000317243"/>
    </source>
</evidence>
<comment type="caution">
    <text evidence="6">The sequence shown here is derived from an EMBL/GenBank/DDBJ whole genome shotgun (WGS) entry which is preliminary data.</text>
</comment>
<proteinExistence type="predicted"/>
<dbReference type="InterPro" id="IPR013517">
    <property type="entry name" value="FG-GAP"/>
</dbReference>
<dbReference type="GO" id="GO:0007156">
    <property type="term" value="P:homophilic cell adhesion via plasma membrane adhesion molecules"/>
    <property type="evidence" value="ECO:0007669"/>
    <property type="project" value="InterPro"/>
</dbReference>
<dbReference type="InterPro" id="IPR011050">
    <property type="entry name" value="Pectin_lyase_fold/virulence"/>
</dbReference>
<dbReference type="Pfam" id="PF13517">
    <property type="entry name" value="FG-GAP_3"/>
    <property type="match status" value="1"/>
</dbReference>
<evidence type="ECO:0000256" key="4">
    <source>
        <dbReference type="SAM" id="MobiDB-lite"/>
    </source>
</evidence>
<evidence type="ECO:0000313" key="6">
    <source>
        <dbReference type="EMBL" id="TWT57724.1"/>
    </source>
</evidence>
<protein>
    <submittedName>
        <fullName evidence="6">FG-GAP repeat protein</fullName>
    </submittedName>
</protein>
<accession>A0A5C5X427</accession>
<dbReference type="PANTHER" id="PTHR24026:SF126">
    <property type="entry name" value="PROTOCADHERIN FAT 4"/>
    <property type="match status" value="1"/>
</dbReference>
<dbReference type="Pfam" id="PF13229">
    <property type="entry name" value="Beta_helix"/>
    <property type="match status" value="1"/>
</dbReference>
<keyword evidence="1" id="KW-0812">Transmembrane</keyword>
<reference evidence="6 7" key="1">
    <citation type="submission" date="2019-02" db="EMBL/GenBank/DDBJ databases">
        <title>Deep-cultivation of Planctomycetes and their phenomic and genomic characterization uncovers novel biology.</title>
        <authorList>
            <person name="Wiegand S."/>
            <person name="Jogler M."/>
            <person name="Boedeker C."/>
            <person name="Pinto D."/>
            <person name="Vollmers J."/>
            <person name="Rivas-Marin E."/>
            <person name="Kohn T."/>
            <person name="Peeters S.H."/>
            <person name="Heuer A."/>
            <person name="Rast P."/>
            <person name="Oberbeckmann S."/>
            <person name="Bunk B."/>
            <person name="Jeske O."/>
            <person name="Meyerdierks A."/>
            <person name="Storesund J.E."/>
            <person name="Kallscheuer N."/>
            <person name="Luecker S."/>
            <person name="Lage O.M."/>
            <person name="Pohl T."/>
            <person name="Merkel B.J."/>
            <person name="Hornburger P."/>
            <person name="Mueller R.-W."/>
            <person name="Bruemmer F."/>
            <person name="Labrenz M."/>
            <person name="Spormann A.M."/>
            <person name="Op Den Camp H."/>
            <person name="Overmann J."/>
            <person name="Amann R."/>
            <person name="Jetten M.S.M."/>
            <person name="Mascher T."/>
            <person name="Medema M.H."/>
            <person name="Devos D.P."/>
            <person name="Kaster A.-K."/>
            <person name="Ovreas L."/>
            <person name="Rohde M."/>
            <person name="Galperin M.Y."/>
            <person name="Jogler C."/>
        </authorList>
    </citation>
    <scope>NUCLEOTIDE SEQUENCE [LARGE SCALE GENOMIC DNA]</scope>
    <source>
        <strain evidence="6 7">KOR42</strain>
    </source>
</reference>
<dbReference type="InterPro" id="IPR012334">
    <property type="entry name" value="Pectin_lyas_fold"/>
</dbReference>
<dbReference type="InterPro" id="IPR002126">
    <property type="entry name" value="Cadherin-like_dom"/>
</dbReference>
<dbReference type="EMBL" id="SIHI01000001">
    <property type="protein sequence ID" value="TWT57724.1"/>
    <property type="molecule type" value="Genomic_DNA"/>
</dbReference>
<dbReference type="Gene3D" id="2.160.20.10">
    <property type="entry name" value="Single-stranded right-handed beta-helix, Pectin lyase-like"/>
    <property type="match status" value="2"/>
</dbReference>
<feature type="domain" description="Cadherin" evidence="5">
    <location>
        <begin position="725"/>
        <end position="825"/>
    </location>
</feature>
<evidence type="ECO:0000259" key="5">
    <source>
        <dbReference type="PROSITE" id="PS50268"/>
    </source>
</evidence>
<feature type="domain" description="Cadherin" evidence="5">
    <location>
        <begin position="956"/>
        <end position="1037"/>
    </location>
</feature>
<dbReference type="PANTHER" id="PTHR24026">
    <property type="entry name" value="FAT ATYPICAL CADHERIN-RELATED"/>
    <property type="match status" value="1"/>
</dbReference>
<feature type="region of interest" description="Disordered" evidence="4">
    <location>
        <begin position="690"/>
        <end position="710"/>
    </location>
</feature>
<evidence type="ECO:0000256" key="3">
    <source>
        <dbReference type="ARBA" id="ARBA00022989"/>
    </source>
</evidence>
<dbReference type="InterPro" id="IPR006626">
    <property type="entry name" value="PbH1"/>
</dbReference>
<keyword evidence="3" id="KW-0472">Membrane</keyword>
<evidence type="ECO:0000256" key="1">
    <source>
        <dbReference type="ARBA" id="ARBA00022692"/>
    </source>
</evidence>
<keyword evidence="2" id="KW-0732">Signal</keyword>
<dbReference type="InterPro" id="IPR015919">
    <property type="entry name" value="Cadherin-like_sf"/>
</dbReference>
<feature type="domain" description="Cadherin" evidence="5">
    <location>
        <begin position="826"/>
        <end position="929"/>
    </location>
</feature>
<organism evidence="6 7">
    <name type="scientific">Thalassoglobus neptunius</name>
    <dbReference type="NCBI Taxonomy" id="1938619"/>
    <lineage>
        <taxon>Bacteria</taxon>
        <taxon>Pseudomonadati</taxon>
        <taxon>Planctomycetota</taxon>
        <taxon>Planctomycetia</taxon>
        <taxon>Planctomycetales</taxon>
        <taxon>Planctomycetaceae</taxon>
        <taxon>Thalassoglobus</taxon>
    </lineage>
</organism>
<dbReference type="PROSITE" id="PS50268">
    <property type="entry name" value="CADHERIN_2"/>
    <property type="match status" value="4"/>
</dbReference>
<dbReference type="RefSeq" id="WP_146507618.1">
    <property type="nucleotide sequence ID" value="NZ_SIHI01000001.1"/>
</dbReference>
<dbReference type="CDD" id="cd11304">
    <property type="entry name" value="Cadherin_repeat"/>
    <property type="match status" value="2"/>
</dbReference>
<sequence length="1601" mass="173017">MSTVDRDGILAPLLAFAPIESQFFTPKKRSQLNSPAVLELLEMRTLMSGTPTDIPEAATSGTEIWVDQSSTNPIQNGDSASPFTSINAAINAASEGDTIWVREGVYRETIRLKSDISLRAVPGDHVVLSGSDSVTDWTANGDGTYQTILDWNPGSMFVNSEEISQSRHPDQGWWIVDSLGESTITDSELIGMDAETLVNSEFFIWTAYGNCQYTVTITDFDSATGTINYESPNDIMQIQTGDRFYLTGHDNFVSTPGEYSITESADGFVVTYKPDDISDLSHFEASRRMGVIQAIGVSNVLVDGFEISGSEWLGVEIRNATNVQISNCVITNNQQVGVSLRSSSNVVVSQNLITQNGNGLVAVTVSDLQVLRNEVSYNRQDGVVVAYNSYNILIHENYIHHHFGQGHPDNIQTFYSVSNIVISNNLLMAATQQIMMHETQGVVIDGNVMVGSTGYLMMFGHDSVFDVRISNNTAAFSGMGTMRLTGDNYEFYGNIFQTGHDKVLYATSEVDHTTSDSNLYWHSDLVSNGILFYDSTGWHRDLESFQTTTTNDQNSVYQSPGFTNAPLATDLVDVRRLGDMQLDYLPMWRGGQFFEVGDHVEINYDGIVREVLEIRDGGIVLSVPLDEIPFGHVAVANWGDNTEFGLNLDYKSSSSELLDSSDLAYSLAESADSPFGSSINVPNFRLADFNGDGQRDIPESGTGAPTPPPTVNLPPSIDFQQIVTSIPENTVIGEAIRIGTVQVTDDGVGQSTVSLAGSDAHLFELVGDGLYLKAGTNLDYETASKLNVSLRVNDPEVGGSIDDSVDVQLAIIDVNEVPLRVAPTIEFNQTTLFIPENTTLSTRLKIGTFTVTQDGFGESTVSITGTDYQLFELIGDGLYLKAGTNLDYETDSQFNVSLRVNDPEVGGSVNDSVDVRVKITDVNEVPPRVAPTIDFNQTTSSIAENTTLDARLKIGTFTVTQDGFGESVVSLAGADAHLFELVGDGLYLKTGTNLDYETASKLNVSLRVNDPEVGGSIDDSVDVQLAITDVNEVPPRVAPTIDFNQTTLFVPENTTLTTRLKIGTFTVTQDGFGESIVSIAGTDYQLFELIGDSLYLKAGITLDYEADSQFNISLRVNDPELGGRIDDSVDIRVRITDVKEVPPRVAPTIDFNQTVNSIAENTTLDARLKIGTITVTQDSFGESIVSLAGDDAHLFELVGDGLYLKAGTNLDYESASKLNVSLRVNDPEVGGSIDDFVDVQLAITDVNEDPNVVQNVTDLVLVDGSMAHLGVIVDGDLIMFDSVDWSATGVNELMTGDFNGDGLIDVAGLNGSNEIWVVLTDNSGLGTPEKWGEYRGKELDGNLAIGDFNGDGLDDFISFGTDRRWHTQYSTGNGFESDTSDRWAGKRYLKGAVVVGDFNGDGYDDVALSKRSGLWYASLGSATGLTSSFELMNWDTKTTWLDVQATDWNGDGSDEISARTNSGSWFTFEFESTGGNQGTMNQRFLGSFDALDSSATFIFANFTGDSTSEIAGINSSGDWFLMEITETNESQLLSYGSWAGKNPSLVAAIDVDGNGTADLVGIDQVSGESWVASSLGDRFDQTTSIGSVGSGLGDKAGLALS</sequence>
<dbReference type="Proteomes" id="UP000317243">
    <property type="component" value="Unassembled WGS sequence"/>
</dbReference>
<dbReference type="GO" id="GO:0005886">
    <property type="term" value="C:plasma membrane"/>
    <property type="evidence" value="ECO:0007669"/>
    <property type="project" value="UniProtKB-SubCell"/>
</dbReference>
<dbReference type="Gene3D" id="2.60.40.60">
    <property type="entry name" value="Cadherins"/>
    <property type="match status" value="3"/>
</dbReference>
<feature type="domain" description="Cadherin" evidence="5">
    <location>
        <begin position="1064"/>
        <end position="1145"/>
    </location>
</feature>
<dbReference type="Gene3D" id="2.130.10.130">
    <property type="entry name" value="Integrin alpha, N-terminal"/>
    <property type="match status" value="1"/>
</dbReference>
<gene>
    <name evidence="6" type="ORF">KOR42_10900</name>
</gene>
<dbReference type="SUPFAM" id="SSF51126">
    <property type="entry name" value="Pectin lyase-like"/>
    <property type="match status" value="1"/>
</dbReference>
<dbReference type="InterPro" id="IPR039448">
    <property type="entry name" value="Beta_helix"/>
</dbReference>
<evidence type="ECO:0000256" key="2">
    <source>
        <dbReference type="ARBA" id="ARBA00022729"/>
    </source>
</evidence>
<dbReference type="GO" id="GO:0005509">
    <property type="term" value="F:calcium ion binding"/>
    <property type="evidence" value="ECO:0007669"/>
    <property type="project" value="InterPro"/>
</dbReference>
<dbReference type="SUPFAM" id="SSF49313">
    <property type="entry name" value="Cadherin-like"/>
    <property type="match status" value="1"/>
</dbReference>
<keyword evidence="3" id="KW-1133">Transmembrane helix</keyword>
<keyword evidence="7" id="KW-1185">Reference proteome</keyword>